<evidence type="ECO:0000313" key="2">
    <source>
        <dbReference type="Proteomes" id="UP000799291"/>
    </source>
</evidence>
<dbReference type="EMBL" id="MU005646">
    <property type="protein sequence ID" value="KAF2675865.1"/>
    <property type="molecule type" value="Genomic_DNA"/>
</dbReference>
<dbReference type="Proteomes" id="UP000799291">
    <property type="component" value="Unassembled WGS sequence"/>
</dbReference>
<gene>
    <name evidence="1" type="ORF">K458DRAFT_196974</name>
</gene>
<name>A0A6G1ICL3_9PLEO</name>
<keyword evidence="2" id="KW-1185">Reference proteome</keyword>
<evidence type="ECO:0000313" key="1">
    <source>
        <dbReference type="EMBL" id="KAF2675865.1"/>
    </source>
</evidence>
<accession>A0A6G1ICL3</accession>
<dbReference type="AlphaFoldDB" id="A0A6G1ICL3"/>
<protein>
    <submittedName>
        <fullName evidence="1">Uncharacterized protein</fullName>
    </submittedName>
</protein>
<organism evidence="1 2">
    <name type="scientific">Lentithecium fluviatile CBS 122367</name>
    <dbReference type="NCBI Taxonomy" id="1168545"/>
    <lineage>
        <taxon>Eukaryota</taxon>
        <taxon>Fungi</taxon>
        <taxon>Dikarya</taxon>
        <taxon>Ascomycota</taxon>
        <taxon>Pezizomycotina</taxon>
        <taxon>Dothideomycetes</taxon>
        <taxon>Pleosporomycetidae</taxon>
        <taxon>Pleosporales</taxon>
        <taxon>Massarineae</taxon>
        <taxon>Lentitheciaceae</taxon>
        <taxon>Lentithecium</taxon>
    </lineage>
</organism>
<proteinExistence type="predicted"/>
<sequence>MVHYGSLACCICLYTSPYVESSHRGTSYIERLANTWQLNNLQVFVIITTSLHHHQPLLLNRRPIHLYCTTHLYHLLTASLIPPRVIPSLPFTFSVFPLQDDLCSRSLAFME</sequence>
<reference evidence="1" key="1">
    <citation type="journal article" date="2020" name="Stud. Mycol.">
        <title>101 Dothideomycetes genomes: a test case for predicting lifestyles and emergence of pathogens.</title>
        <authorList>
            <person name="Haridas S."/>
            <person name="Albert R."/>
            <person name="Binder M."/>
            <person name="Bloem J."/>
            <person name="Labutti K."/>
            <person name="Salamov A."/>
            <person name="Andreopoulos B."/>
            <person name="Baker S."/>
            <person name="Barry K."/>
            <person name="Bills G."/>
            <person name="Bluhm B."/>
            <person name="Cannon C."/>
            <person name="Castanera R."/>
            <person name="Culley D."/>
            <person name="Daum C."/>
            <person name="Ezra D."/>
            <person name="Gonzalez J."/>
            <person name="Henrissat B."/>
            <person name="Kuo A."/>
            <person name="Liang C."/>
            <person name="Lipzen A."/>
            <person name="Lutzoni F."/>
            <person name="Magnuson J."/>
            <person name="Mondo S."/>
            <person name="Nolan M."/>
            <person name="Ohm R."/>
            <person name="Pangilinan J."/>
            <person name="Park H.-J."/>
            <person name="Ramirez L."/>
            <person name="Alfaro M."/>
            <person name="Sun H."/>
            <person name="Tritt A."/>
            <person name="Yoshinaga Y."/>
            <person name="Zwiers L.-H."/>
            <person name="Turgeon B."/>
            <person name="Goodwin S."/>
            <person name="Spatafora J."/>
            <person name="Crous P."/>
            <person name="Grigoriev I."/>
        </authorList>
    </citation>
    <scope>NUCLEOTIDE SEQUENCE</scope>
    <source>
        <strain evidence="1">CBS 122367</strain>
    </source>
</reference>